<keyword evidence="7" id="KW-0576">Peroxisome</keyword>
<proteinExistence type="predicted"/>
<dbReference type="SUPFAM" id="SSF51621">
    <property type="entry name" value="Phosphoenolpyruvate/pyruvate domain"/>
    <property type="match status" value="1"/>
</dbReference>
<keyword evidence="5" id="KW-0330">Glyoxysome</keyword>
<dbReference type="GO" id="GO:0006099">
    <property type="term" value="P:tricarboxylic acid cycle"/>
    <property type="evidence" value="ECO:0007669"/>
    <property type="project" value="UniProtKB-KW"/>
</dbReference>
<feature type="compositionally biased region" description="Gly residues" evidence="9">
    <location>
        <begin position="40"/>
        <end position="50"/>
    </location>
</feature>
<dbReference type="InterPro" id="IPR006254">
    <property type="entry name" value="Isocitrate_lyase"/>
</dbReference>
<evidence type="ECO:0000313" key="12">
    <source>
        <dbReference type="Proteomes" id="UP000000763"/>
    </source>
</evidence>
<keyword evidence="6" id="KW-0816">Tricarboxylic acid cycle</keyword>
<evidence type="ECO:0000256" key="6">
    <source>
        <dbReference type="ARBA" id="ARBA00022532"/>
    </source>
</evidence>
<gene>
    <name evidence="11" type="primary">P0685G12.12</name>
</gene>
<dbReference type="UniPathway" id="UPA00703">
    <property type="reaction ID" value="UER00719"/>
</dbReference>
<reference evidence="12" key="1">
    <citation type="journal article" date="2005" name="Nature">
        <title>The map-based sequence of the rice genome.</title>
        <authorList>
            <consortium name="International rice genome sequencing project (IRGSP)"/>
            <person name="Matsumoto T."/>
            <person name="Wu J."/>
            <person name="Kanamori H."/>
            <person name="Katayose Y."/>
            <person name="Fujisawa M."/>
            <person name="Namiki N."/>
            <person name="Mizuno H."/>
            <person name="Yamamoto K."/>
            <person name="Antonio B.A."/>
            <person name="Baba T."/>
            <person name="Sakata K."/>
            <person name="Nagamura Y."/>
            <person name="Aoki H."/>
            <person name="Arikawa K."/>
            <person name="Arita K."/>
            <person name="Bito T."/>
            <person name="Chiden Y."/>
            <person name="Fujitsuka N."/>
            <person name="Fukunaka R."/>
            <person name="Hamada M."/>
            <person name="Harada C."/>
            <person name="Hayashi A."/>
            <person name="Hijishita S."/>
            <person name="Honda M."/>
            <person name="Hosokawa S."/>
            <person name="Ichikawa Y."/>
            <person name="Idonuma A."/>
            <person name="Iijima M."/>
            <person name="Ikeda M."/>
            <person name="Ikeno M."/>
            <person name="Ito K."/>
            <person name="Ito S."/>
            <person name="Ito T."/>
            <person name="Ito Y."/>
            <person name="Ito Y."/>
            <person name="Iwabuchi A."/>
            <person name="Kamiya K."/>
            <person name="Karasawa W."/>
            <person name="Kurita K."/>
            <person name="Katagiri S."/>
            <person name="Kikuta A."/>
            <person name="Kobayashi H."/>
            <person name="Kobayashi N."/>
            <person name="Machita K."/>
            <person name="Maehara T."/>
            <person name="Masukawa M."/>
            <person name="Mizubayashi T."/>
            <person name="Mukai Y."/>
            <person name="Nagasaki H."/>
            <person name="Nagata Y."/>
            <person name="Naito S."/>
            <person name="Nakashima M."/>
            <person name="Nakama Y."/>
            <person name="Nakamichi Y."/>
            <person name="Nakamura M."/>
            <person name="Meguro A."/>
            <person name="Negishi M."/>
            <person name="Ohta I."/>
            <person name="Ohta T."/>
            <person name="Okamoto M."/>
            <person name="Ono N."/>
            <person name="Saji S."/>
            <person name="Sakaguchi M."/>
            <person name="Sakai K."/>
            <person name="Shibata M."/>
            <person name="Shimokawa T."/>
            <person name="Song J."/>
            <person name="Takazaki Y."/>
            <person name="Terasawa K."/>
            <person name="Tsugane M."/>
            <person name="Tsuji K."/>
            <person name="Ueda S."/>
            <person name="Waki K."/>
            <person name="Yamagata H."/>
            <person name="Yamamoto M."/>
            <person name="Yamamoto S."/>
            <person name="Yamane H."/>
            <person name="Yoshiki S."/>
            <person name="Yoshihara R."/>
            <person name="Yukawa K."/>
            <person name="Zhong H."/>
            <person name="Yano M."/>
            <person name="Yuan Q."/>
            <person name="Ouyang S."/>
            <person name="Liu J."/>
            <person name="Jones K.M."/>
            <person name="Gansberger K."/>
            <person name="Moffat K."/>
            <person name="Hill J."/>
            <person name="Bera J."/>
            <person name="Fadrosh D."/>
            <person name="Jin S."/>
            <person name="Johri S."/>
            <person name="Kim M."/>
            <person name="Overton L."/>
            <person name="Reardon M."/>
            <person name="Tsitrin T."/>
            <person name="Vuong H."/>
            <person name="Weaver B."/>
            <person name="Ciecko A."/>
            <person name="Tallon L."/>
            <person name="Jackson J."/>
            <person name="Pai G."/>
            <person name="Aken S.V."/>
            <person name="Utterback T."/>
            <person name="Reidmuller S."/>
            <person name="Feldblyum T."/>
            <person name="Hsiao J."/>
            <person name="Zismann V."/>
            <person name="Iobst S."/>
            <person name="de Vazeille A.R."/>
            <person name="Buell C.R."/>
            <person name="Ying K."/>
            <person name="Li Y."/>
            <person name="Lu T."/>
            <person name="Huang Y."/>
            <person name="Zhao Q."/>
            <person name="Feng Q."/>
            <person name="Zhang L."/>
            <person name="Zhu J."/>
            <person name="Weng Q."/>
            <person name="Mu J."/>
            <person name="Lu Y."/>
            <person name="Fan D."/>
            <person name="Liu Y."/>
            <person name="Guan J."/>
            <person name="Zhang Y."/>
            <person name="Yu S."/>
            <person name="Liu X."/>
            <person name="Zhang Y."/>
            <person name="Hong G."/>
            <person name="Han B."/>
            <person name="Choisne N."/>
            <person name="Demange N."/>
            <person name="Orjeda G."/>
            <person name="Samain S."/>
            <person name="Cattolico L."/>
            <person name="Pelletier E."/>
            <person name="Couloux A."/>
            <person name="Segurens B."/>
            <person name="Wincker P."/>
            <person name="D'Hont A."/>
            <person name="Scarpelli C."/>
            <person name="Weissenbach J."/>
            <person name="Salanoubat M."/>
            <person name="Quetier F."/>
            <person name="Yu Y."/>
            <person name="Kim H.R."/>
            <person name="Rambo T."/>
            <person name="Currie J."/>
            <person name="Collura K."/>
            <person name="Luo M."/>
            <person name="Yang T."/>
            <person name="Ammiraju J.S.S."/>
            <person name="Engler F."/>
            <person name="Soderlund C."/>
            <person name="Wing R.A."/>
            <person name="Palmer L.E."/>
            <person name="de la Bastide M."/>
            <person name="Spiegel L."/>
            <person name="Nascimento L."/>
            <person name="Zutavern T."/>
            <person name="O'Shaughnessy A."/>
            <person name="Dike S."/>
            <person name="Dedhia N."/>
            <person name="Preston R."/>
            <person name="Balija V."/>
            <person name="McCombie W.R."/>
            <person name="Chow T."/>
            <person name="Chen H."/>
            <person name="Chung M."/>
            <person name="Chen C."/>
            <person name="Shaw J."/>
            <person name="Wu H."/>
            <person name="Hsiao K."/>
            <person name="Chao Y."/>
            <person name="Chu M."/>
            <person name="Cheng C."/>
            <person name="Hour A."/>
            <person name="Lee P."/>
            <person name="Lin S."/>
            <person name="Lin Y."/>
            <person name="Liou J."/>
            <person name="Liu S."/>
            <person name="Hsing Y."/>
            <person name="Raghuvanshi S."/>
            <person name="Mohanty A."/>
            <person name="Bharti A.K."/>
            <person name="Gaur A."/>
            <person name="Gupta V."/>
            <person name="Kumar D."/>
            <person name="Ravi V."/>
            <person name="Vij S."/>
            <person name="Kapur A."/>
            <person name="Khurana P."/>
            <person name="Khurana P."/>
            <person name="Khurana J.P."/>
            <person name="Tyagi A.K."/>
            <person name="Gaikwad K."/>
            <person name="Singh A."/>
            <person name="Dalal V."/>
            <person name="Srivastava S."/>
            <person name="Dixit A."/>
            <person name="Pal A.K."/>
            <person name="Ghazi I.A."/>
            <person name="Yadav M."/>
            <person name="Pandit A."/>
            <person name="Bhargava A."/>
            <person name="Sureshbabu K."/>
            <person name="Batra K."/>
            <person name="Sharma T.R."/>
            <person name="Mohapatra T."/>
            <person name="Singh N.K."/>
            <person name="Messing J."/>
            <person name="Nelson A.B."/>
            <person name="Fuks G."/>
            <person name="Kavchok S."/>
            <person name="Keizer G."/>
            <person name="Linton E."/>
            <person name="Llaca V."/>
            <person name="Song R."/>
            <person name="Tanyolac B."/>
            <person name="Young S."/>
            <person name="Ho-Il K."/>
            <person name="Hahn J.H."/>
            <person name="Sangsakoo G."/>
            <person name="Vanavichit A."/>
            <person name="de Mattos Luiz.A.T."/>
            <person name="Zimmer P.D."/>
            <person name="Malone G."/>
            <person name="Dellagostin O."/>
            <person name="de Oliveira A.C."/>
            <person name="Bevan M."/>
            <person name="Bancroft I."/>
            <person name="Minx P."/>
            <person name="Cordum H."/>
            <person name="Wilson R."/>
            <person name="Cheng Z."/>
            <person name="Jin W."/>
            <person name="Jiang J."/>
            <person name="Leong S.A."/>
            <person name="Iwama H."/>
            <person name="Gojobori T."/>
            <person name="Itoh T."/>
            <person name="Niimura Y."/>
            <person name="Fujii Y."/>
            <person name="Habara T."/>
            <person name="Sakai H."/>
            <person name="Sato Y."/>
            <person name="Wilson G."/>
            <person name="Kumar K."/>
            <person name="McCouch S."/>
            <person name="Juretic N."/>
            <person name="Hoen D."/>
            <person name="Wright S."/>
            <person name="Bruskiewich R."/>
            <person name="Bureau T."/>
            <person name="Miyao A."/>
            <person name="Hirochika H."/>
            <person name="Nishikawa T."/>
            <person name="Kadowaki K."/>
            <person name="Sugiura M."/>
            <person name="Burr B."/>
            <person name="Sasaki T."/>
        </authorList>
    </citation>
    <scope>NUCLEOTIDE SEQUENCE [LARGE SCALE GENOMIC DNA]</scope>
    <source>
        <strain evidence="12">cv. Nipponbare</strain>
    </source>
</reference>
<feature type="region of interest" description="Disordered" evidence="9">
    <location>
        <begin position="27"/>
        <end position="82"/>
    </location>
</feature>
<evidence type="ECO:0000256" key="10">
    <source>
        <dbReference type="SAM" id="SignalP"/>
    </source>
</evidence>
<evidence type="ECO:0000256" key="9">
    <source>
        <dbReference type="SAM" id="MobiDB-lite"/>
    </source>
</evidence>
<protein>
    <submittedName>
        <fullName evidence="11">Uncharacterized protein</fullName>
    </submittedName>
</protein>
<dbReference type="GO" id="GO:0009514">
    <property type="term" value="C:glyoxysome"/>
    <property type="evidence" value="ECO:0007669"/>
    <property type="project" value="UniProtKB-SubCell"/>
</dbReference>
<dbReference type="Gene3D" id="3.20.20.60">
    <property type="entry name" value="Phosphoenolpyruvate-binding domains"/>
    <property type="match status" value="1"/>
</dbReference>
<evidence type="ECO:0000313" key="11">
    <source>
        <dbReference type="EMBL" id="BAD13025.1"/>
    </source>
</evidence>
<comment type="subcellular location">
    <subcellularLocation>
        <location evidence="2">Glyoxysome</location>
    </subcellularLocation>
</comment>
<keyword evidence="4" id="KW-0329">Glyoxylate bypass</keyword>
<evidence type="ECO:0000256" key="7">
    <source>
        <dbReference type="ARBA" id="ARBA00023140"/>
    </source>
</evidence>
<comment type="pathway">
    <text evidence="3">Carbohydrate metabolism; glyoxylate cycle; (S)-malate from isocitrate: step 1/2.</text>
</comment>
<dbReference type="GO" id="GO:0006097">
    <property type="term" value="P:glyoxylate cycle"/>
    <property type="evidence" value="ECO:0007669"/>
    <property type="project" value="UniProtKB-UniPathway"/>
</dbReference>
<comment type="function">
    <text evidence="1">Involved in storage lipid mobilization during the growth of higher plant seedling.</text>
</comment>
<reference evidence="12" key="2">
    <citation type="journal article" date="2008" name="Nucleic Acids Res.">
        <title>The rice annotation project database (RAP-DB): 2008 update.</title>
        <authorList>
            <consortium name="The rice annotation project (RAP)"/>
        </authorList>
    </citation>
    <scope>GENOME REANNOTATION</scope>
    <source>
        <strain evidence="12">cv. Nipponbare</strain>
    </source>
</reference>
<sequence length="223" mass="23906">MAWIGLCVLQKSPFLLCCGPCLEAPGRSGGGGGRRRGGDDGSAGRGGGKLGRSRAEQRGGRSGRSRAAEVAGGGGRRRDGELADPELTPAAAAAAAVAALAREGASSRTRPTAPLPWICSCFLFLFLKILTANTSLFGMSEFLLIYTVEHLFFAQLYDDRKQREACMSMSRAEHAHESYVDYLKPIIADVPSLRELLERIPAPEVERLRTGCGSGKKRGARRR</sequence>
<name>Q6Z5M4_ORYSJ</name>
<evidence type="ECO:0000256" key="2">
    <source>
        <dbReference type="ARBA" id="ARBA00004130"/>
    </source>
</evidence>
<dbReference type="AlphaFoldDB" id="Q6Z5M4"/>
<feature type="signal peptide" evidence="10">
    <location>
        <begin position="1"/>
        <end position="17"/>
    </location>
</feature>
<dbReference type="InterPro" id="IPR015813">
    <property type="entry name" value="Pyrv/PenolPyrv_kinase-like_dom"/>
</dbReference>
<evidence type="ECO:0000256" key="5">
    <source>
        <dbReference type="ARBA" id="ARBA00022453"/>
    </source>
</evidence>
<evidence type="ECO:0000256" key="8">
    <source>
        <dbReference type="ARBA" id="ARBA00023239"/>
    </source>
</evidence>
<accession>Q6Z5M4</accession>
<feature type="chain" id="PRO_5004283000" evidence="10">
    <location>
        <begin position="18"/>
        <end position="223"/>
    </location>
</feature>
<dbReference type="Pfam" id="PF00463">
    <property type="entry name" value="ICL"/>
    <property type="match status" value="1"/>
</dbReference>
<dbReference type="GO" id="GO:0004451">
    <property type="term" value="F:isocitrate lyase activity"/>
    <property type="evidence" value="ECO:0007669"/>
    <property type="project" value="InterPro"/>
</dbReference>
<dbReference type="EMBL" id="AP005113">
    <property type="protein sequence ID" value="BAD13025.1"/>
    <property type="molecule type" value="Genomic_DNA"/>
</dbReference>
<dbReference type="Proteomes" id="UP000000763">
    <property type="component" value="Chromosome 2"/>
</dbReference>
<evidence type="ECO:0000256" key="1">
    <source>
        <dbReference type="ARBA" id="ARBA00003575"/>
    </source>
</evidence>
<evidence type="ECO:0000256" key="4">
    <source>
        <dbReference type="ARBA" id="ARBA00022435"/>
    </source>
</evidence>
<evidence type="ECO:0000256" key="3">
    <source>
        <dbReference type="ARBA" id="ARBA00004793"/>
    </source>
</evidence>
<keyword evidence="8" id="KW-0456">Lyase</keyword>
<organism evidence="11 12">
    <name type="scientific">Oryza sativa subsp. japonica</name>
    <name type="common">Rice</name>
    <dbReference type="NCBI Taxonomy" id="39947"/>
    <lineage>
        <taxon>Eukaryota</taxon>
        <taxon>Viridiplantae</taxon>
        <taxon>Streptophyta</taxon>
        <taxon>Embryophyta</taxon>
        <taxon>Tracheophyta</taxon>
        <taxon>Spermatophyta</taxon>
        <taxon>Magnoliopsida</taxon>
        <taxon>Liliopsida</taxon>
        <taxon>Poales</taxon>
        <taxon>Poaceae</taxon>
        <taxon>BOP clade</taxon>
        <taxon>Oryzoideae</taxon>
        <taxon>Oryzeae</taxon>
        <taxon>Oryzinae</taxon>
        <taxon>Oryza</taxon>
        <taxon>Oryza sativa</taxon>
    </lineage>
</organism>
<keyword evidence="10" id="KW-0732">Signal</keyword>
<dbReference type="InterPro" id="IPR040442">
    <property type="entry name" value="Pyrv_kinase-like_dom_sf"/>
</dbReference>